<protein>
    <submittedName>
        <fullName evidence="2">Uncharacterized protein</fullName>
    </submittedName>
</protein>
<dbReference type="AlphaFoldDB" id="A0A6L7G4Y2"/>
<proteinExistence type="predicted"/>
<keyword evidence="1" id="KW-0812">Transmembrane</keyword>
<accession>A0A6L7G4Y2</accession>
<evidence type="ECO:0000313" key="3">
    <source>
        <dbReference type="Proteomes" id="UP000477911"/>
    </source>
</evidence>
<evidence type="ECO:0000313" key="2">
    <source>
        <dbReference type="EMBL" id="MXN19185.1"/>
    </source>
</evidence>
<keyword evidence="3" id="KW-1185">Reference proteome</keyword>
<keyword evidence="1" id="KW-1133">Transmembrane helix</keyword>
<feature type="transmembrane region" description="Helical" evidence="1">
    <location>
        <begin position="143"/>
        <end position="164"/>
    </location>
</feature>
<organism evidence="2 3">
    <name type="scientific">Pseudooceanicola albus</name>
    <dbReference type="NCBI Taxonomy" id="2692189"/>
    <lineage>
        <taxon>Bacteria</taxon>
        <taxon>Pseudomonadati</taxon>
        <taxon>Pseudomonadota</taxon>
        <taxon>Alphaproteobacteria</taxon>
        <taxon>Rhodobacterales</taxon>
        <taxon>Paracoccaceae</taxon>
        <taxon>Pseudooceanicola</taxon>
    </lineage>
</organism>
<dbReference type="RefSeq" id="WP_160895311.1">
    <property type="nucleotide sequence ID" value="NZ_WUMU01000017.1"/>
</dbReference>
<gene>
    <name evidence="2" type="ORF">GR170_15185</name>
</gene>
<dbReference type="Gene3D" id="1.25.40.10">
    <property type="entry name" value="Tetratricopeptide repeat domain"/>
    <property type="match status" value="1"/>
</dbReference>
<sequence>MEVARSDDAADWDEDREEAALSAMQHVIDGGYLGQTSRLRAILEYLVHEELAGRGARIKAYAIGTEVLGRGADFNPSSDSIVRVEMARLRRALELHDAGEGRNCPLRIHFSRGSYRPQFLPNPAYVSCEPPPSGRRRALLRQVMLVGLLPAMLVILLMVTPGIGRLSDLLSPPPGTVKIHLRGVGEPLRTGPLVMEVGKVLSGFEMLDLVMPGGLGRPLPDSGPQDYVLEVVHSGEMGMLILRHGSDRHILATKVATLETGGVTPVSPWSQGEGLSPLERLAASLVQGQGPLWRDVLQEGESGRVMGCAADLYMALSTGGAPETPGCATPGLLREAPVFLRALAMLTGDSPPSAEAARPEVSGGVSPLMQYALFRARLARGELPGAIAAGRMAVRLNPHDATVLAGVGGPLARLGPAEEALSYLTRAQLLQPAPDPARAFDLFLAGFRRGDDTVMQAAAGALSGSARADHLAARVIALRQPVDRETLRDLLRREGAPALFRPEDGFGPSLREALLGALEGGQSF</sequence>
<name>A0A6L7G4Y2_9RHOB</name>
<dbReference type="EMBL" id="WUMU01000017">
    <property type="protein sequence ID" value="MXN19185.1"/>
    <property type="molecule type" value="Genomic_DNA"/>
</dbReference>
<evidence type="ECO:0000256" key="1">
    <source>
        <dbReference type="SAM" id="Phobius"/>
    </source>
</evidence>
<dbReference type="SUPFAM" id="SSF48452">
    <property type="entry name" value="TPR-like"/>
    <property type="match status" value="1"/>
</dbReference>
<comment type="caution">
    <text evidence="2">The sequence shown here is derived from an EMBL/GenBank/DDBJ whole genome shotgun (WGS) entry which is preliminary data.</text>
</comment>
<dbReference type="InterPro" id="IPR011990">
    <property type="entry name" value="TPR-like_helical_dom_sf"/>
</dbReference>
<keyword evidence="1" id="KW-0472">Membrane</keyword>
<dbReference type="Proteomes" id="UP000477911">
    <property type="component" value="Unassembled WGS sequence"/>
</dbReference>
<reference evidence="2 3" key="1">
    <citation type="submission" date="2019-12" db="EMBL/GenBank/DDBJ databases">
        <authorList>
            <person name="Li M."/>
        </authorList>
    </citation>
    <scope>NUCLEOTIDE SEQUENCE [LARGE SCALE GENOMIC DNA]</scope>
    <source>
        <strain evidence="2 3">GBMRC 2024</strain>
    </source>
</reference>